<comment type="subcellular location">
    <subcellularLocation>
        <location evidence="12">Cytoplasm</location>
    </subcellularLocation>
</comment>
<dbReference type="NCBIfam" id="TIGR01302">
    <property type="entry name" value="IMP_dehydrog"/>
    <property type="match status" value="1"/>
</dbReference>
<evidence type="ECO:0000256" key="11">
    <source>
        <dbReference type="ARBA" id="ARBA00056556"/>
    </source>
</evidence>
<feature type="binding site" evidence="12">
    <location>
        <position position="474"/>
    </location>
    <ligand>
        <name>IMP</name>
        <dbReference type="ChEBI" id="CHEBI:58053"/>
    </ligand>
</feature>
<feature type="binding site" evidence="12">
    <location>
        <begin position="398"/>
        <end position="400"/>
    </location>
    <ligand>
        <name>IMP</name>
        <dbReference type="ChEBI" id="CHEBI:58053"/>
    </ligand>
</feature>
<keyword evidence="7 12" id="KW-0560">Oxidoreductase</keyword>
<dbReference type="PIRSF" id="PIRSF000130">
    <property type="entry name" value="IMPDH"/>
    <property type="match status" value="1"/>
</dbReference>
<evidence type="ECO:0000256" key="19">
    <source>
        <dbReference type="SAM" id="MobiDB-lite"/>
    </source>
</evidence>
<dbReference type="PANTHER" id="PTHR11911:SF111">
    <property type="entry name" value="INOSINE-5'-MONOPHOSPHATE DEHYDROGENASE"/>
    <property type="match status" value="1"/>
</dbReference>
<feature type="compositionally biased region" description="Basic and acidic residues" evidence="19">
    <location>
        <begin position="23"/>
        <end position="36"/>
    </location>
</feature>
<feature type="domain" description="CBS" evidence="20">
    <location>
        <begin position="212"/>
        <end position="270"/>
    </location>
</feature>
<dbReference type="GO" id="GO:0000166">
    <property type="term" value="F:nucleotide binding"/>
    <property type="evidence" value="ECO:0007669"/>
    <property type="project" value="UniProtKB-UniRule"/>
</dbReference>
<dbReference type="PANTHER" id="PTHR11911">
    <property type="entry name" value="INOSINE-5-MONOPHOSPHATE DEHYDROGENASE RELATED"/>
    <property type="match status" value="1"/>
</dbReference>
<feature type="binding site" evidence="12 14">
    <location>
        <begin position="308"/>
        <end position="310"/>
    </location>
    <ligand>
        <name>NAD(+)</name>
        <dbReference type="ChEBI" id="CHEBI:57540"/>
    </ligand>
</feature>
<dbReference type="GO" id="GO:0006177">
    <property type="term" value="P:GMP biosynthetic process"/>
    <property type="evidence" value="ECO:0007669"/>
    <property type="project" value="UniProtKB-UniRule"/>
</dbReference>
<dbReference type="SUPFAM" id="SSF51412">
    <property type="entry name" value="Inosine monophosphate dehydrogenase (IMPDH)"/>
    <property type="match status" value="1"/>
</dbReference>
<evidence type="ECO:0000256" key="17">
    <source>
        <dbReference type="RuleBase" id="RU003927"/>
    </source>
</evidence>
<evidence type="ECO:0000313" key="21">
    <source>
        <dbReference type="EMBL" id="CAE8657895.1"/>
    </source>
</evidence>
<evidence type="ECO:0000256" key="18">
    <source>
        <dbReference type="RuleBase" id="RU003928"/>
    </source>
</evidence>
<dbReference type="SMART" id="SM01240">
    <property type="entry name" value="IMPDH"/>
    <property type="match status" value="1"/>
</dbReference>
<dbReference type="CDD" id="cd04601">
    <property type="entry name" value="CBS_pair_IMPDH"/>
    <property type="match status" value="1"/>
</dbReference>
<evidence type="ECO:0000256" key="6">
    <source>
        <dbReference type="ARBA" id="ARBA00022958"/>
    </source>
</evidence>
<dbReference type="InterPro" id="IPR015875">
    <property type="entry name" value="IMP_DH/GMP_Rdtase_CS"/>
</dbReference>
<evidence type="ECO:0000313" key="22">
    <source>
        <dbReference type="Proteomes" id="UP000626109"/>
    </source>
</evidence>
<dbReference type="AlphaFoldDB" id="A0A813IXY4"/>
<dbReference type="FunFam" id="3.20.20.70:FF:000086">
    <property type="entry name" value="IMP dehydrogenase, putative"/>
    <property type="match status" value="1"/>
</dbReference>
<evidence type="ECO:0000256" key="9">
    <source>
        <dbReference type="ARBA" id="ARBA00023122"/>
    </source>
</evidence>
<evidence type="ECO:0000259" key="20">
    <source>
        <dbReference type="PROSITE" id="PS51371"/>
    </source>
</evidence>
<evidence type="ECO:0000256" key="2">
    <source>
        <dbReference type="ARBA" id="ARBA00005502"/>
    </source>
</evidence>
<keyword evidence="4 12" id="KW-0332">GMP biosynthesis</keyword>
<dbReference type="Pfam" id="PF00571">
    <property type="entry name" value="CBS"/>
    <property type="match status" value="1"/>
</dbReference>
<comment type="subunit">
    <text evidence="12">Homotetramer.</text>
</comment>
<feature type="domain" description="CBS" evidence="20">
    <location>
        <begin position="149"/>
        <end position="208"/>
    </location>
</feature>
<accession>A0A813IXY4</accession>
<comment type="activity regulation">
    <text evidence="12">Mycophenolic acid (MPA) is a non-competitive inhibitor that prevents formation of the closed enzyme conformation by binding to the same site as the amobile flap. In contrast, mizoribine monophosphate (MZP) is a competitive inhibitor that induces the closed conformation. MPA is a potent inhibitor of mammalian IMPDHs but a poor inhibitor of the bacterial enzymes. MZP is a more potent inhibitor of bacterial IMPDH.</text>
</comment>
<reference evidence="21" key="1">
    <citation type="submission" date="2021-02" db="EMBL/GenBank/DDBJ databases">
        <authorList>
            <person name="Dougan E. K."/>
            <person name="Rhodes N."/>
            <person name="Thang M."/>
            <person name="Chan C."/>
        </authorList>
    </citation>
    <scope>NUCLEOTIDE SEQUENCE</scope>
</reference>
<dbReference type="InterPro" id="IPR013785">
    <property type="entry name" value="Aldolase_TIM"/>
</dbReference>
<comment type="caution">
    <text evidence="21">The sequence shown here is derived from an EMBL/GenBank/DDBJ whole genome shotgun (WGS) entry which is preliminary data.</text>
</comment>
<comment type="pathway">
    <text evidence="12 18">Purine metabolism; XMP biosynthesis via de novo pathway; XMP from IMP: step 1/1.</text>
</comment>
<dbReference type="EC" id="1.1.1.205" evidence="12 18"/>
<evidence type="ECO:0000256" key="3">
    <source>
        <dbReference type="ARBA" id="ARBA00022723"/>
    </source>
</evidence>
<sequence length="549" mass="58919">MSALGGGAARERSRSPPPQQRRGRPDAERDEKRLNDGKALQATDDLLDGFSAKQIFETSGSLSGLTYDDLICLPGRINFGVQDVCLASMFSRKIALRTPIVSSPMDTVTESDMAIAMALEGGLGVIHANFPIEVQAREVMKVKRYKSGFIQDPVCVSPTMTISELDQLKSKLGFTGFPVTENGQMGSKLVGLVTKRDTDFIKDPNTTLGSIMTPLKDLVTAEEGVDLKAANEILQQSKKGKLPILSKARLLVALVARTDLKKNAEFPNATKDPINKSLLVAAAIGTRPEDKDRVQALSAAGVDAIIIDSSQGDSIFQHEMIRWIKKEFPQIQVVAGNVVTKRQAKNLIECGADGLRVGMGIGSICTTQDVCACGRAQASAVYNVAKVARAYGVPILADGGISSPGHIVKALALGAGAAMCGSLFAGTSESPGEYFYAEDGTRLKRYRGMGSIDAMKKGSDDRYFGATSAIKVAQGVSGNVQDKGSIHRYLPYLTQGLRHGMQDLGVQSVGQLQQRLQEGELRFELRSAAAQREGGVHNLHSFERKLFAD</sequence>
<feature type="binding site" evidence="12">
    <location>
        <begin position="446"/>
        <end position="450"/>
    </location>
    <ligand>
        <name>IMP</name>
        <dbReference type="ChEBI" id="CHEBI:58053"/>
    </ligand>
</feature>
<organism evidence="21 22">
    <name type="scientific">Polarella glacialis</name>
    <name type="common">Dinoflagellate</name>
    <dbReference type="NCBI Taxonomy" id="89957"/>
    <lineage>
        <taxon>Eukaryota</taxon>
        <taxon>Sar</taxon>
        <taxon>Alveolata</taxon>
        <taxon>Dinophyceae</taxon>
        <taxon>Suessiales</taxon>
        <taxon>Suessiaceae</taxon>
        <taxon>Polarella</taxon>
    </lineage>
</organism>
<dbReference type="PROSITE" id="PS00487">
    <property type="entry name" value="IMP_DH_GMP_RED"/>
    <property type="match status" value="1"/>
</dbReference>
<dbReference type="GO" id="GO:0006183">
    <property type="term" value="P:GTP biosynthetic process"/>
    <property type="evidence" value="ECO:0007669"/>
    <property type="project" value="TreeGrafter"/>
</dbReference>
<evidence type="ECO:0000256" key="4">
    <source>
        <dbReference type="ARBA" id="ARBA00022749"/>
    </source>
</evidence>
<protein>
    <recommendedName>
        <fullName evidence="12 18">Inosine-5'-monophosphate dehydrogenase</fullName>
        <shortName evidence="12">IMP dehydrogenase</shortName>
        <shortName evidence="12">IMPD</shortName>
        <shortName evidence="12">IMPDH</shortName>
        <ecNumber evidence="12 18">1.1.1.205</ecNumber>
    </recommendedName>
</protein>
<comment type="cofactor">
    <cofactor evidence="1 12">
        <name>K(+)</name>
        <dbReference type="ChEBI" id="CHEBI:29103"/>
    </cofactor>
</comment>
<evidence type="ECO:0000256" key="7">
    <source>
        <dbReference type="ARBA" id="ARBA00023002"/>
    </source>
</evidence>
<keyword evidence="9 16" id="KW-0129">CBS domain</keyword>
<dbReference type="SUPFAM" id="SSF54631">
    <property type="entry name" value="CBS-domain pair"/>
    <property type="match status" value="1"/>
</dbReference>
<dbReference type="Gene3D" id="3.20.20.70">
    <property type="entry name" value="Aldolase class I"/>
    <property type="match status" value="1"/>
</dbReference>
<keyword evidence="8 12" id="KW-0520">NAD</keyword>
<evidence type="ECO:0000256" key="8">
    <source>
        <dbReference type="ARBA" id="ARBA00023027"/>
    </source>
</evidence>
<keyword evidence="3 12" id="KW-0479">Metal-binding</keyword>
<evidence type="ECO:0000256" key="5">
    <source>
        <dbReference type="ARBA" id="ARBA00022755"/>
    </source>
</evidence>
<evidence type="ECO:0000256" key="1">
    <source>
        <dbReference type="ARBA" id="ARBA00001958"/>
    </source>
</evidence>
<feature type="binding site" description="in other chain" evidence="12 15">
    <location>
        <position position="360"/>
    </location>
    <ligand>
        <name>K(+)</name>
        <dbReference type="ChEBI" id="CHEBI:29103"/>
        <note>ligand shared between two tetrameric partners</note>
    </ligand>
</feature>
<evidence type="ECO:0000256" key="12">
    <source>
        <dbReference type="HAMAP-Rule" id="MF_03156"/>
    </source>
</evidence>
<dbReference type="CDD" id="cd00381">
    <property type="entry name" value="IMPDH"/>
    <property type="match status" value="1"/>
</dbReference>
<evidence type="ECO:0000256" key="10">
    <source>
        <dbReference type="ARBA" id="ARBA00048028"/>
    </source>
</evidence>
<dbReference type="GO" id="GO:0046872">
    <property type="term" value="F:metal ion binding"/>
    <property type="evidence" value="ECO:0007669"/>
    <property type="project" value="UniProtKB-UniRule"/>
</dbReference>
<feature type="binding site" description="in other chain" evidence="12 15">
    <location>
        <position position="365"/>
    </location>
    <ligand>
        <name>K(+)</name>
        <dbReference type="ChEBI" id="CHEBI:29103"/>
        <note>ligand shared between two tetrameric partners</note>
    </ligand>
</feature>
<comment type="similarity">
    <text evidence="2 12 17">Belongs to the IMPDH/GMPR family.</text>
</comment>
<feature type="binding site" evidence="12">
    <location>
        <begin position="421"/>
        <end position="422"/>
    </location>
    <ligand>
        <name>IMP</name>
        <dbReference type="ChEBI" id="CHEBI:58053"/>
    </ligand>
</feature>
<feature type="region of interest" description="Disordered" evidence="19">
    <location>
        <begin position="1"/>
        <end position="36"/>
    </location>
</feature>
<dbReference type="GO" id="GO:0003938">
    <property type="term" value="F:IMP dehydrogenase activity"/>
    <property type="evidence" value="ECO:0007669"/>
    <property type="project" value="UniProtKB-UniRule"/>
</dbReference>
<dbReference type="EMBL" id="CAJNNW010015607">
    <property type="protein sequence ID" value="CAE8657895.1"/>
    <property type="molecule type" value="Genomic_DNA"/>
</dbReference>
<comment type="catalytic activity">
    <reaction evidence="10 12 18">
        <text>IMP + NAD(+) + H2O = XMP + NADH + H(+)</text>
        <dbReference type="Rhea" id="RHEA:11708"/>
        <dbReference type="ChEBI" id="CHEBI:15377"/>
        <dbReference type="ChEBI" id="CHEBI:15378"/>
        <dbReference type="ChEBI" id="CHEBI:57464"/>
        <dbReference type="ChEBI" id="CHEBI:57540"/>
        <dbReference type="ChEBI" id="CHEBI:57945"/>
        <dbReference type="ChEBI" id="CHEBI:58053"/>
        <dbReference type="EC" id="1.1.1.205"/>
    </reaction>
</comment>
<dbReference type="Proteomes" id="UP000626109">
    <property type="component" value="Unassembled WGS sequence"/>
</dbReference>
<evidence type="ECO:0000256" key="14">
    <source>
        <dbReference type="PIRSR" id="PIRSR000130-3"/>
    </source>
</evidence>
<comment type="caution">
    <text evidence="12">Lacks conserved residue(s) required for the propagation of feature annotation.</text>
</comment>
<feature type="binding site" description="in other chain" evidence="12 15">
    <location>
        <position position="362"/>
    </location>
    <ligand>
        <name>K(+)</name>
        <dbReference type="ChEBI" id="CHEBI:29103"/>
        <note>ligand shared between two tetrameric partners</note>
    </ligand>
</feature>
<dbReference type="SMART" id="SM00116">
    <property type="entry name" value="CBS"/>
    <property type="match status" value="2"/>
</dbReference>
<keyword evidence="6 12" id="KW-0630">Potassium</keyword>
<dbReference type="HAMAP" id="MF_01964">
    <property type="entry name" value="IMPDH"/>
    <property type="match status" value="1"/>
</dbReference>
<evidence type="ECO:0000256" key="15">
    <source>
        <dbReference type="PIRSR" id="PIRSR000130-4"/>
    </source>
</evidence>
<dbReference type="PROSITE" id="PS51371">
    <property type="entry name" value="CBS"/>
    <property type="match status" value="2"/>
</dbReference>
<dbReference type="InterPro" id="IPR000644">
    <property type="entry name" value="CBS_dom"/>
</dbReference>
<gene>
    <name evidence="21" type="ORF">PGLA2088_LOCUS13113</name>
</gene>
<dbReference type="InterPro" id="IPR001093">
    <property type="entry name" value="IMP_DH_GMPRt"/>
</dbReference>
<dbReference type="Pfam" id="PF00478">
    <property type="entry name" value="IMPDH"/>
    <property type="match status" value="1"/>
</dbReference>
<dbReference type="InterPro" id="IPR005990">
    <property type="entry name" value="IMP_DH"/>
</dbReference>
<feature type="binding site" evidence="12 14">
    <location>
        <begin position="358"/>
        <end position="360"/>
    </location>
    <ligand>
        <name>NAD(+)</name>
        <dbReference type="ChEBI" id="CHEBI:57540"/>
    </ligand>
</feature>
<keyword evidence="12" id="KW-0963">Cytoplasm</keyword>
<comment type="function">
    <text evidence="11 12">Catalyzes the conversion of inosine 5'-phosphate (IMP) to xanthosine 5'-phosphate (XMP), the first committed and rate-limiting step in the de novo synthesis of guanine nucleotides, and therefore plays an important role in the regulation of cell growth.</text>
</comment>
<dbReference type="UniPathway" id="UPA00601">
    <property type="reaction ID" value="UER00295"/>
</dbReference>
<feature type="active site" description="Proton acceptor" evidence="12 13">
    <location>
        <position position="462"/>
    </location>
</feature>
<proteinExistence type="inferred from homology"/>
<keyword evidence="5 12" id="KW-0658">Purine biosynthesis</keyword>
<dbReference type="GO" id="GO:0005737">
    <property type="term" value="C:cytoplasm"/>
    <property type="evidence" value="ECO:0007669"/>
    <property type="project" value="UniProtKB-SubCell"/>
</dbReference>
<name>A0A813IXY4_POLGL</name>
<evidence type="ECO:0000256" key="13">
    <source>
        <dbReference type="PIRSR" id="PIRSR000130-1"/>
    </source>
</evidence>
<feature type="binding site" evidence="12">
    <location>
        <position position="363"/>
    </location>
    <ligand>
        <name>IMP</name>
        <dbReference type="ChEBI" id="CHEBI:58053"/>
    </ligand>
</feature>
<evidence type="ECO:0000256" key="16">
    <source>
        <dbReference type="PROSITE-ProRule" id="PRU00703"/>
    </source>
</evidence>
<feature type="active site" description="Thioimidate intermediate" evidence="12 13">
    <location>
        <position position="365"/>
    </location>
</feature>
<dbReference type="InterPro" id="IPR046342">
    <property type="entry name" value="CBS_dom_sf"/>
</dbReference>